<feature type="region of interest" description="Disordered" evidence="1">
    <location>
        <begin position="181"/>
        <end position="219"/>
    </location>
</feature>
<dbReference type="InterPro" id="IPR011055">
    <property type="entry name" value="Dup_hybrid_motif"/>
</dbReference>
<sequence length="219" mass="23494">MGLFLVPLLAAAKIPLTCGPGVTLKLSTPVSSQGSLLVLEVQSRKPLTEVTAQWNSKNVPFWQVSDERSDATGVAAVDRRQALLGVDLEKPPGTYPVLVHVQTASDKPESCTLEIPVHAGRFATERLAVGKEFVEPSPEQIKRANEERDKLRAVFDQVTPEKLWDGDFRVPLDGVTTGGNFGKRRILNGQSGSPHSGVDFPSPTGTPIHAAQSGRVALA</sequence>
<evidence type="ECO:0000313" key="2">
    <source>
        <dbReference type="EMBL" id="MBA0087421.1"/>
    </source>
</evidence>
<organism evidence="2 3">
    <name type="scientific">Candidatus Acidiferrum panamense</name>
    <dbReference type="NCBI Taxonomy" id="2741543"/>
    <lineage>
        <taxon>Bacteria</taxon>
        <taxon>Pseudomonadati</taxon>
        <taxon>Acidobacteriota</taxon>
        <taxon>Terriglobia</taxon>
        <taxon>Candidatus Acidiferrales</taxon>
        <taxon>Candidatus Acidiferrum</taxon>
    </lineage>
</organism>
<gene>
    <name evidence="2" type="ORF">HRJ53_20750</name>
</gene>
<proteinExistence type="predicted"/>
<evidence type="ECO:0000313" key="3">
    <source>
        <dbReference type="Proteomes" id="UP000567293"/>
    </source>
</evidence>
<dbReference type="Proteomes" id="UP000567293">
    <property type="component" value="Unassembled WGS sequence"/>
</dbReference>
<accession>A0A7V8SYY1</accession>
<evidence type="ECO:0000256" key="1">
    <source>
        <dbReference type="SAM" id="MobiDB-lite"/>
    </source>
</evidence>
<dbReference type="Gene3D" id="2.60.40.1590">
    <property type="entry name" value="Peptidoglycan hydrolase domains"/>
    <property type="match status" value="1"/>
</dbReference>
<dbReference type="EMBL" id="JACDQQ010001996">
    <property type="protein sequence ID" value="MBA0087421.1"/>
    <property type="molecule type" value="Genomic_DNA"/>
</dbReference>
<dbReference type="AlphaFoldDB" id="A0A7V8SYY1"/>
<name>A0A7V8SYY1_9BACT</name>
<reference evidence="2" key="1">
    <citation type="submission" date="2020-06" db="EMBL/GenBank/DDBJ databases">
        <title>Legume-microbial interactions unlock mineral nutrients during tropical forest succession.</title>
        <authorList>
            <person name="Epihov D.Z."/>
        </authorList>
    </citation>
    <scope>NUCLEOTIDE SEQUENCE [LARGE SCALE GENOMIC DNA]</scope>
    <source>
        <strain evidence="2">Pan2503</strain>
    </source>
</reference>
<keyword evidence="3" id="KW-1185">Reference proteome</keyword>
<comment type="caution">
    <text evidence="2">The sequence shown here is derived from an EMBL/GenBank/DDBJ whole genome shotgun (WGS) entry which is preliminary data.</text>
</comment>
<dbReference type="Gene3D" id="2.70.70.10">
    <property type="entry name" value="Glucose Permease (Domain IIA)"/>
    <property type="match status" value="1"/>
</dbReference>
<protein>
    <submittedName>
        <fullName evidence="2">Uncharacterized protein</fullName>
    </submittedName>
</protein>
<dbReference type="SUPFAM" id="SSF51261">
    <property type="entry name" value="Duplicated hybrid motif"/>
    <property type="match status" value="1"/>
</dbReference>
<feature type="non-terminal residue" evidence="2">
    <location>
        <position position="219"/>
    </location>
</feature>